<comment type="caution">
    <text evidence="1">The sequence shown here is derived from an EMBL/GenBank/DDBJ whole genome shotgun (WGS) entry which is preliminary data.</text>
</comment>
<sequence>MFLRLLYLLMVRLFGWLTLLSRGDASKDVEILVLRHEVAVLRRQVSRPHWRDCSPCGFASIGS</sequence>
<protein>
    <recommendedName>
        <fullName evidence="3">Integrase</fullName>
    </recommendedName>
</protein>
<organism evidence="1 2">
    <name type="scientific">Nonomuraea purpurea</name>
    <dbReference type="NCBI Taxonomy" id="1849276"/>
    <lineage>
        <taxon>Bacteria</taxon>
        <taxon>Bacillati</taxon>
        <taxon>Actinomycetota</taxon>
        <taxon>Actinomycetes</taxon>
        <taxon>Streptosporangiales</taxon>
        <taxon>Streptosporangiaceae</taxon>
        <taxon>Nonomuraea</taxon>
    </lineage>
</organism>
<evidence type="ECO:0008006" key="3">
    <source>
        <dbReference type="Google" id="ProtNLM"/>
    </source>
</evidence>
<dbReference type="EMBL" id="JBHSBI010000038">
    <property type="protein sequence ID" value="MFC4014932.1"/>
    <property type="molecule type" value="Genomic_DNA"/>
</dbReference>
<gene>
    <name evidence="1" type="ORF">ACFOY2_47465</name>
</gene>
<dbReference type="Proteomes" id="UP001595851">
    <property type="component" value="Unassembled WGS sequence"/>
</dbReference>
<evidence type="ECO:0000313" key="2">
    <source>
        <dbReference type="Proteomes" id="UP001595851"/>
    </source>
</evidence>
<reference evidence="2" key="1">
    <citation type="journal article" date="2019" name="Int. J. Syst. Evol. Microbiol.">
        <title>The Global Catalogue of Microorganisms (GCM) 10K type strain sequencing project: providing services to taxonomists for standard genome sequencing and annotation.</title>
        <authorList>
            <consortium name="The Broad Institute Genomics Platform"/>
            <consortium name="The Broad Institute Genome Sequencing Center for Infectious Disease"/>
            <person name="Wu L."/>
            <person name="Ma J."/>
        </authorList>
    </citation>
    <scope>NUCLEOTIDE SEQUENCE [LARGE SCALE GENOMIC DNA]</scope>
    <source>
        <strain evidence="2">TBRC 1276</strain>
    </source>
</reference>
<keyword evidence="2" id="KW-1185">Reference proteome</keyword>
<evidence type="ECO:0000313" key="1">
    <source>
        <dbReference type="EMBL" id="MFC4014932.1"/>
    </source>
</evidence>
<name>A0ABV8GQD8_9ACTN</name>
<accession>A0ABV8GQD8</accession>
<dbReference type="RefSeq" id="WP_379534754.1">
    <property type="nucleotide sequence ID" value="NZ_JBHSBI010000038.1"/>
</dbReference>
<proteinExistence type="predicted"/>